<dbReference type="EMBL" id="RKHK01000001">
    <property type="protein sequence ID" value="ROR72030.1"/>
    <property type="molecule type" value="Genomic_DNA"/>
</dbReference>
<dbReference type="AlphaFoldDB" id="A0A3N2B9T2"/>
<evidence type="ECO:0000313" key="3">
    <source>
        <dbReference type="Proteomes" id="UP000280668"/>
    </source>
</evidence>
<evidence type="ECO:0000313" key="2">
    <source>
        <dbReference type="EMBL" id="ROR72030.1"/>
    </source>
</evidence>
<keyword evidence="1" id="KW-0812">Transmembrane</keyword>
<organism evidence="2 3">
    <name type="scientific">Bogoriella caseilytica</name>
    <dbReference type="NCBI Taxonomy" id="56055"/>
    <lineage>
        <taxon>Bacteria</taxon>
        <taxon>Bacillati</taxon>
        <taxon>Actinomycetota</taxon>
        <taxon>Actinomycetes</taxon>
        <taxon>Micrococcales</taxon>
        <taxon>Bogoriellaceae</taxon>
        <taxon>Bogoriella</taxon>
    </lineage>
</organism>
<feature type="transmembrane region" description="Helical" evidence="1">
    <location>
        <begin position="7"/>
        <end position="24"/>
    </location>
</feature>
<proteinExistence type="predicted"/>
<gene>
    <name evidence="2" type="ORF">EDD31_0375</name>
</gene>
<keyword evidence="1" id="KW-0472">Membrane</keyword>
<name>A0A3N2B9T2_9MICO</name>
<feature type="transmembrane region" description="Helical" evidence="1">
    <location>
        <begin position="30"/>
        <end position="52"/>
    </location>
</feature>
<comment type="caution">
    <text evidence="2">The sequence shown here is derived from an EMBL/GenBank/DDBJ whole genome shotgun (WGS) entry which is preliminary data.</text>
</comment>
<dbReference type="Proteomes" id="UP000280668">
    <property type="component" value="Unassembled WGS sequence"/>
</dbReference>
<protein>
    <submittedName>
        <fullName evidence="2">Uncharacterized protein</fullName>
    </submittedName>
</protein>
<sequence>MGTGLEIVLLGAGAFAGVVTAVISDIGPRAYLIGIPLALALASFAVLLGAGIRALRAGRRWGRGPLVTWQILQIATAYALLPDIPAAVAGVGVVLAVVTAAGVLWPSSRAYASGVRSDSAVPPE</sequence>
<evidence type="ECO:0000256" key="1">
    <source>
        <dbReference type="SAM" id="Phobius"/>
    </source>
</evidence>
<reference evidence="2 3" key="1">
    <citation type="submission" date="2018-11" db="EMBL/GenBank/DDBJ databases">
        <title>Sequencing the genomes of 1000 actinobacteria strains.</title>
        <authorList>
            <person name="Klenk H.-P."/>
        </authorList>
    </citation>
    <scope>NUCLEOTIDE SEQUENCE [LARGE SCALE GENOMIC DNA]</scope>
    <source>
        <strain evidence="2 3">DSM 11294</strain>
    </source>
</reference>
<feature type="transmembrane region" description="Helical" evidence="1">
    <location>
        <begin position="87"/>
        <end position="106"/>
    </location>
</feature>
<keyword evidence="3" id="KW-1185">Reference proteome</keyword>
<accession>A0A3N2B9T2</accession>
<keyword evidence="1" id="KW-1133">Transmembrane helix</keyword>